<dbReference type="PANTHER" id="PTHR43421">
    <property type="entry name" value="METALLOPROTEASE PMBA"/>
    <property type="match status" value="1"/>
</dbReference>
<evidence type="ECO:0000313" key="2">
    <source>
        <dbReference type="EMBL" id="MCM1988734.1"/>
    </source>
</evidence>
<dbReference type="Proteomes" id="UP001056429">
    <property type="component" value="Unassembled WGS sequence"/>
</dbReference>
<reference evidence="2" key="1">
    <citation type="journal article" date="2021" name="mSystems">
        <title>Bacteria and Archaea Synergistically Convert Glycine Betaine to Biogenic Methane in the Formosa Cold Seep of the South China Sea.</title>
        <authorList>
            <person name="Li L."/>
            <person name="Zhang W."/>
            <person name="Zhang S."/>
            <person name="Song L."/>
            <person name="Sun Q."/>
            <person name="Zhang H."/>
            <person name="Xiang H."/>
            <person name="Dong X."/>
        </authorList>
    </citation>
    <scope>NUCLEOTIDE SEQUENCE</scope>
    <source>
        <strain evidence="2">ZWT</strain>
    </source>
</reference>
<dbReference type="Pfam" id="PF19289">
    <property type="entry name" value="PmbA_TldD_3rd"/>
    <property type="match status" value="1"/>
</dbReference>
<dbReference type="EMBL" id="JAGSOJ010000001">
    <property type="protein sequence ID" value="MCM1988734.1"/>
    <property type="molecule type" value="Genomic_DNA"/>
</dbReference>
<proteinExistence type="predicted"/>
<dbReference type="InterPro" id="IPR045569">
    <property type="entry name" value="Metalloprtase-TldD/E_C"/>
</dbReference>
<dbReference type="PANTHER" id="PTHR43421:SF1">
    <property type="entry name" value="METALLOPROTEASE PMBA"/>
    <property type="match status" value="1"/>
</dbReference>
<dbReference type="InterPro" id="IPR036059">
    <property type="entry name" value="TldD/PmbA_sf"/>
</dbReference>
<evidence type="ECO:0000259" key="1">
    <source>
        <dbReference type="Pfam" id="PF19289"/>
    </source>
</evidence>
<feature type="domain" description="Metalloprotease TldD/E C-terminal" evidence="1">
    <location>
        <begin position="195"/>
        <end position="392"/>
    </location>
</feature>
<reference evidence="2" key="2">
    <citation type="submission" date="2021-04" db="EMBL/GenBank/DDBJ databases">
        <authorList>
            <person name="Dong X."/>
        </authorList>
    </citation>
    <scope>NUCLEOTIDE SEQUENCE</scope>
    <source>
        <strain evidence="2">ZWT</strain>
    </source>
</reference>
<dbReference type="SUPFAM" id="SSF111283">
    <property type="entry name" value="Putative modulator of DNA gyrase, PmbA/TldD"/>
    <property type="match status" value="1"/>
</dbReference>
<dbReference type="AlphaFoldDB" id="A0A9J6NXL3"/>
<protein>
    <recommendedName>
        <fullName evidence="1">Metalloprotease TldD/E C-terminal domain-containing protein</fullName>
    </recommendedName>
</protein>
<dbReference type="RefSeq" id="WP_250857603.1">
    <property type="nucleotide sequence ID" value="NZ_JAGSOJ010000001.1"/>
</dbReference>
<gene>
    <name evidence="2" type="ORF">KDK92_03205</name>
</gene>
<sequence>MIREKYTRRVKETSINIVQSRIESIREKDITKTGFRVYKEGKIGVAGALGKYDESEMFSKAEKSLSLNIAYENDPSCNMNESMELNSNIPKGKELINEIECLLEELRKNDDFIFSNKINVIEEEVILENNENLNLKYKTRYMSCDIGVKEKSSKNIMDLFLPYEGRNFNRDEFIKYANNLLNAYRNKVELPENNKLPVAFLNADMSMFIMFLRDLQGRKFASGASIFSELMNEKKFSSDFTLYQTSNPEDDINSKFFDDEGVVNSNYRYHLIDNGVIKAPFTDKTVAKMYNLPLTGTGAGEYDGVPGLKGWPNLIAKSGAKTAKELLNGEMAVFVFIASGGDFTPDGGFGTPVQVAFLFDGEKFVGRLPELQISSHVFNMFGEDFRGVSCDKVMSSMNMKYMIMDMDVKKL</sequence>
<dbReference type="GO" id="GO:0005829">
    <property type="term" value="C:cytosol"/>
    <property type="evidence" value="ECO:0007669"/>
    <property type="project" value="TreeGrafter"/>
</dbReference>
<evidence type="ECO:0000313" key="3">
    <source>
        <dbReference type="Proteomes" id="UP001056429"/>
    </source>
</evidence>
<dbReference type="GO" id="GO:0008237">
    <property type="term" value="F:metallopeptidase activity"/>
    <property type="evidence" value="ECO:0007669"/>
    <property type="project" value="InterPro"/>
</dbReference>
<organism evidence="2 3">
    <name type="scientific">Oceanirhabdus seepicola</name>
    <dbReference type="NCBI Taxonomy" id="2828781"/>
    <lineage>
        <taxon>Bacteria</taxon>
        <taxon>Bacillati</taxon>
        <taxon>Bacillota</taxon>
        <taxon>Clostridia</taxon>
        <taxon>Eubacteriales</taxon>
        <taxon>Clostridiaceae</taxon>
        <taxon>Oceanirhabdus</taxon>
    </lineage>
</organism>
<comment type="caution">
    <text evidence="2">The sequence shown here is derived from an EMBL/GenBank/DDBJ whole genome shotgun (WGS) entry which is preliminary data.</text>
</comment>
<keyword evidence="3" id="KW-1185">Reference proteome</keyword>
<dbReference type="GO" id="GO:0006508">
    <property type="term" value="P:proteolysis"/>
    <property type="evidence" value="ECO:0007669"/>
    <property type="project" value="InterPro"/>
</dbReference>
<name>A0A9J6NXL3_9CLOT</name>
<dbReference type="InterPro" id="IPR047657">
    <property type="entry name" value="PmbA"/>
</dbReference>
<accession>A0A9J6NXL3</accession>